<keyword evidence="2" id="KW-1185">Reference proteome</keyword>
<proteinExistence type="predicted"/>
<reference evidence="1 2" key="1">
    <citation type="journal article" date="2009" name="Appl. Environ. Microbiol.">
        <title>Metabolic versatility and indigenous origin of the archaeon Thermococcus sibiricus, isolated from a siberian oil reservoir, as revealed by genome analysis.</title>
        <authorList>
            <person name="Mardanov A.V."/>
            <person name="Ravin N.V."/>
            <person name="Svetlitchnyi V.A."/>
            <person name="Beletsky A.V."/>
            <person name="Miroshnichenko M.L."/>
            <person name="Bonch-Osmolovskaya E.A."/>
            <person name="Skryabin K.G."/>
        </authorList>
    </citation>
    <scope>NUCLEOTIDE SEQUENCE [LARGE SCALE GENOMIC DNA]</scope>
    <source>
        <strain evidence="2">DSM 12597 / MM 739</strain>
    </source>
</reference>
<dbReference type="Pfam" id="PF04007">
    <property type="entry name" value="DUF354"/>
    <property type="match status" value="1"/>
</dbReference>
<protein>
    <recommendedName>
        <fullName evidence="3">DUF354 domain-containing protein</fullName>
    </recommendedName>
</protein>
<dbReference type="HOGENOM" id="CLU_064233_0_0_2"/>
<dbReference type="PIRSF" id="PIRSF005357">
    <property type="entry name" value="UCP005357"/>
    <property type="match status" value="1"/>
</dbReference>
<organism evidence="1 2">
    <name type="scientific">Thermococcus sibiricus (strain DSM 12597 / MM 739)</name>
    <dbReference type="NCBI Taxonomy" id="604354"/>
    <lineage>
        <taxon>Archaea</taxon>
        <taxon>Methanobacteriati</taxon>
        <taxon>Methanobacteriota</taxon>
        <taxon>Thermococci</taxon>
        <taxon>Thermococcales</taxon>
        <taxon>Thermococcaceae</taxon>
        <taxon>Thermococcus</taxon>
    </lineage>
</organism>
<dbReference type="PANTHER" id="PTHR39662">
    <property type="entry name" value="DUF354 DOMAIN-CONTAINING PROTEIN-RELATED"/>
    <property type="match status" value="1"/>
</dbReference>
<name>C6A0C8_THESM</name>
<gene>
    <name evidence="1" type="ordered locus">TSIB_0001</name>
</gene>
<dbReference type="InterPro" id="IPR007152">
    <property type="entry name" value="DUF354"/>
</dbReference>
<sequence length="377" mass="43336">MGGNKMNILIVVNTPAQAHFYKNIYTALKDKGHSVFLLARNYGDTIELLNSFGFDYIMYSDPLVSSNKLLKTAQFPLDVMSALLKTIKNKIKPDVIVGGGGYGAIISEILNVPNIWYMDGEPMFYSGLYQLEFKMFSRIPRAIITPKAFRQSLGNQHIKVDSYKELSYLSPKYYNPNPDILHELGVSKHDTYLLLRFNAFDALHDVNLYGLSYEDKIYLIKKLEKLGIKFFISSELPLPAPLEKYKLSIPKHRIHDVIYYSSMLVADTGTMVTEAAVLGVPAVMINSSAWKVGVFEELEERYGLIYRYSRGDKGISKVVELSERLSLLKRKWKKKQKRLLKEKIDISAFMTWVIENYPQSLHELQENPKIQYKFKAR</sequence>
<evidence type="ECO:0008006" key="3">
    <source>
        <dbReference type="Google" id="ProtNLM"/>
    </source>
</evidence>
<dbReference type="eggNOG" id="arCOG01395">
    <property type="taxonomic scope" value="Archaea"/>
</dbReference>
<evidence type="ECO:0000313" key="2">
    <source>
        <dbReference type="Proteomes" id="UP000009079"/>
    </source>
</evidence>
<dbReference type="Proteomes" id="UP000009079">
    <property type="component" value="Chromosome"/>
</dbReference>
<dbReference type="SUPFAM" id="SSF53756">
    <property type="entry name" value="UDP-Glycosyltransferase/glycogen phosphorylase"/>
    <property type="match status" value="1"/>
</dbReference>
<dbReference type="KEGG" id="tsi:TSIB_0001"/>
<evidence type="ECO:0000313" key="1">
    <source>
        <dbReference type="EMBL" id="ACS89073.1"/>
    </source>
</evidence>
<dbReference type="EMBL" id="CP001463">
    <property type="protein sequence ID" value="ACS89073.1"/>
    <property type="molecule type" value="Genomic_DNA"/>
</dbReference>
<accession>C6A0C8</accession>
<dbReference type="PANTHER" id="PTHR39662:SF1">
    <property type="entry name" value="DUF354 DOMAIN-CONTAINING PROTEIN"/>
    <property type="match status" value="1"/>
</dbReference>
<dbReference type="AlphaFoldDB" id="C6A0C8"/>